<dbReference type="PROSITE" id="PS50958">
    <property type="entry name" value="SMB_2"/>
    <property type="match status" value="1"/>
</dbReference>
<keyword evidence="1" id="KW-1015">Disulfide bond</keyword>
<dbReference type="Proteomes" id="UP000596742">
    <property type="component" value="Unassembled WGS sequence"/>
</dbReference>
<protein>
    <recommendedName>
        <fullName evidence="2">SMB domain-containing protein</fullName>
    </recommendedName>
</protein>
<dbReference type="PANTHER" id="PTHR45902">
    <property type="entry name" value="LATROPHILIN RECEPTOR-LIKE PROTEIN A"/>
    <property type="match status" value="1"/>
</dbReference>
<organism evidence="3 4">
    <name type="scientific">Mytilus galloprovincialis</name>
    <name type="common">Mediterranean mussel</name>
    <dbReference type="NCBI Taxonomy" id="29158"/>
    <lineage>
        <taxon>Eukaryota</taxon>
        <taxon>Metazoa</taxon>
        <taxon>Spiralia</taxon>
        <taxon>Lophotrochozoa</taxon>
        <taxon>Mollusca</taxon>
        <taxon>Bivalvia</taxon>
        <taxon>Autobranchia</taxon>
        <taxon>Pteriomorphia</taxon>
        <taxon>Mytilida</taxon>
        <taxon>Mytiloidea</taxon>
        <taxon>Mytilidae</taxon>
        <taxon>Mytilinae</taxon>
        <taxon>Mytilus</taxon>
    </lineage>
</organism>
<evidence type="ECO:0000313" key="3">
    <source>
        <dbReference type="EMBL" id="VDI00081.1"/>
    </source>
</evidence>
<evidence type="ECO:0000256" key="1">
    <source>
        <dbReference type="ARBA" id="ARBA00023157"/>
    </source>
</evidence>
<feature type="domain" description="SMB" evidence="2">
    <location>
        <begin position="132"/>
        <end position="177"/>
    </location>
</feature>
<proteinExistence type="predicted"/>
<dbReference type="EMBL" id="UYJE01001204">
    <property type="protein sequence ID" value="VDI00081.1"/>
    <property type="molecule type" value="Genomic_DNA"/>
</dbReference>
<dbReference type="AlphaFoldDB" id="A0A8B6C659"/>
<evidence type="ECO:0000259" key="2">
    <source>
        <dbReference type="PROSITE" id="PS50958"/>
    </source>
</evidence>
<accession>A0A8B6C659</accession>
<gene>
    <name evidence="3" type="ORF">MGAL_10B029760</name>
</gene>
<comment type="caution">
    <text evidence="3">The sequence shown here is derived from an EMBL/GenBank/DDBJ whole genome shotgun (WGS) entry which is preliminary data.</text>
</comment>
<keyword evidence="4" id="KW-1185">Reference proteome</keyword>
<sequence>MESTPRGSVNLTPNTATQTEMIYYDSPNNNKNTNKKTEKTVRGSVKLMQNTATQTERISYGSTNTQHRKRYNPDLFTASWTTFNDGLLLGLNKSKENIPSEIRNTKINDTLNLLSGLSTQSTEHLTTLQELQRDPCQEYGTCSLAQNKTKWYCYCDSDCKMFNDCCIDYNGNIRNSNSQLSFECYPQTYVDHVDSRTGFLAVGSCPNSYKNRTIKERCLQNNFTENGIFVSYGKTLTFKNKFCALCNNVTDVQEFDIVFALDENLYEYMFKMKKEDRKAYFLSNSDFKVIPPGNTNLRFCVKDLISNSNYNICQSYNNPILVFDIVQIV</sequence>
<reference evidence="3" key="1">
    <citation type="submission" date="2018-11" db="EMBL/GenBank/DDBJ databases">
        <authorList>
            <person name="Alioto T."/>
            <person name="Alioto T."/>
        </authorList>
    </citation>
    <scope>NUCLEOTIDE SEQUENCE</scope>
</reference>
<evidence type="ECO:0000313" key="4">
    <source>
        <dbReference type="Proteomes" id="UP000596742"/>
    </source>
</evidence>
<dbReference type="Gene3D" id="4.10.410.20">
    <property type="match status" value="1"/>
</dbReference>
<dbReference type="InterPro" id="IPR053231">
    <property type="entry name" value="GPCR_LN-TM7"/>
</dbReference>
<dbReference type="InterPro" id="IPR001212">
    <property type="entry name" value="Somatomedin_B_dom"/>
</dbReference>
<dbReference type="PANTHER" id="PTHR45902:SF1">
    <property type="entry name" value="LATROPHILIN RECEPTOR-LIKE PROTEIN A"/>
    <property type="match status" value="1"/>
</dbReference>
<name>A0A8B6C659_MYTGA</name>
<dbReference type="OrthoDB" id="98591at2759"/>